<dbReference type="AlphaFoldDB" id="A0ABD0WQG0"/>
<organism evidence="2 3">
    <name type="scientific">Umbra pygmaea</name>
    <name type="common">Eastern mudminnow</name>
    <dbReference type="NCBI Taxonomy" id="75934"/>
    <lineage>
        <taxon>Eukaryota</taxon>
        <taxon>Metazoa</taxon>
        <taxon>Chordata</taxon>
        <taxon>Craniata</taxon>
        <taxon>Vertebrata</taxon>
        <taxon>Euteleostomi</taxon>
        <taxon>Actinopterygii</taxon>
        <taxon>Neopterygii</taxon>
        <taxon>Teleostei</taxon>
        <taxon>Protacanthopterygii</taxon>
        <taxon>Esociformes</taxon>
        <taxon>Umbridae</taxon>
        <taxon>Umbra</taxon>
    </lineage>
</organism>
<dbReference type="EMBL" id="JAGEUA010000005">
    <property type="protein sequence ID" value="KAL0979079.1"/>
    <property type="molecule type" value="Genomic_DNA"/>
</dbReference>
<evidence type="ECO:0000313" key="2">
    <source>
        <dbReference type="EMBL" id="KAL0979079.1"/>
    </source>
</evidence>
<comment type="caution">
    <text evidence="2">The sequence shown here is derived from an EMBL/GenBank/DDBJ whole genome shotgun (WGS) entry which is preliminary data.</text>
</comment>
<accession>A0ABD0WQG0</accession>
<keyword evidence="3" id="KW-1185">Reference proteome</keyword>
<reference evidence="2 3" key="1">
    <citation type="submission" date="2024-06" db="EMBL/GenBank/DDBJ databases">
        <authorList>
            <person name="Pan Q."/>
            <person name="Wen M."/>
            <person name="Jouanno E."/>
            <person name="Zahm M."/>
            <person name="Klopp C."/>
            <person name="Cabau C."/>
            <person name="Louis A."/>
            <person name="Berthelot C."/>
            <person name="Parey E."/>
            <person name="Roest Crollius H."/>
            <person name="Montfort J."/>
            <person name="Robinson-Rechavi M."/>
            <person name="Bouchez O."/>
            <person name="Lampietro C."/>
            <person name="Lopez Roques C."/>
            <person name="Donnadieu C."/>
            <person name="Postlethwait J."/>
            <person name="Bobe J."/>
            <person name="Verreycken H."/>
            <person name="Guiguen Y."/>
        </authorList>
    </citation>
    <scope>NUCLEOTIDE SEQUENCE [LARGE SCALE GENOMIC DNA]</scope>
    <source>
        <strain evidence="2">Up_M1</strain>
        <tissue evidence="2">Testis</tissue>
    </source>
</reference>
<evidence type="ECO:0000256" key="1">
    <source>
        <dbReference type="SAM" id="MobiDB-lite"/>
    </source>
</evidence>
<feature type="compositionally biased region" description="Basic and acidic residues" evidence="1">
    <location>
        <begin position="109"/>
        <end position="122"/>
    </location>
</feature>
<name>A0ABD0WQG0_UMBPY</name>
<protein>
    <submittedName>
        <fullName evidence="2">Uncharacterized protein</fullName>
    </submittedName>
</protein>
<evidence type="ECO:0000313" key="3">
    <source>
        <dbReference type="Proteomes" id="UP001557470"/>
    </source>
</evidence>
<proteinExistence type="predicted"/>
<sequence length="122" mass="13240">MHQAFSEKPQCISVCRGVLLLASVQPDNQSMTNLDTQSSIIEFMAGPSTTSSEMSDETQRVMMQRQDALAANHQEILWQLNQNGRSQRGSPIELDVAPDSRGASCLGGKTERASGLKKEMGG</sequence>
<feature type="region of interest" description="Disordered" evidence="1">
    <location>
        <begin position="83"/>
        <end position="122"/>
    </location>
</feature>
<dbReference type="Proteomes" id="UP001557470">
    <property type="component" value="Unassembled WGS sequence"/>
</dbReference>
<gene>
    <name evidence="2" type="ORF">UPYG_G00180250</name>
</gene>